<gene>
    <name evidence="3" type="ORF">AURMO_00987</name>
</gene>
<dbReference type="GO" id="GO:0005829">
    <property type="term" value="C:cytosol"/>
    <property type="evidence" value="ECO:0007669"/>
    <property type="project" value="TreeGrafter"/>
</dbReference>
<organism evidence="3 4">
    <name type="scientific">Aurantimicrobium photophilum</name>
    <dbReference type="NCBI Taxonomy" id="1987356"/>
    <lineage>
        <taxon>Bacteria</taxon>
        <taxon>Bacillati</taxon>
        <taxon>Actinomycetota</taxon>
        <taxon>Actinomycetes</taxon>
        <taxon>Micrococcales</taxon>
        <taxon>Microbacteriaceae</taxon>
        <taxon>Aurantimicrobium</taxon>
    </lineage>
</organism>
<accession>A0A2Z3S3T0</accession>
<dbReference type="PANTHER" id="PTHR11839">
    <property type="entry name" value="UDP/ADP-SUGAR PYROPHOSPHATASE"/>
    <property type="match status" value="1"/>
</dbReference>
<dbReference type="EMBL" id="CP023994">
    <property type="protein sequence ID" value="AWR21588.1"/>
    <property type="molecule type" value="Genomic_DNA"/>
</dbReference>
<dbReference type="Pfam" id="PF00293">
    <property type="entry name" value="NUDIX"/>
    <property type="match status" value="1"/>
</dbReference>
<dbReference type="RefSeq" id="WP_110233572.1">
    <property type="nucleotide sequence ID" value="NZ_CP023994.1"/>
</dbReference>
<dbReference type="SUPFAM" id="SSF55811">
    <property type="entry name" value="Nudix"/>
    <property type="match status" value="1"/>
</dbReference>
<dbReference type="GO" id="GO:0047631">
    <property type="term" value="F:ADP-ribose diphosphatase activity"/>
    <property type="evidence" value="ECO:0007669"/>
    <property type="project" value="UniProtKB-EC"/>
</dbReference>
<evidence type="ECO:0000256" key="1">
    <source>
        <dbReference type="ARBA" id="ARBA00022801"/>
    </source>
</evidence>
<evidence type="ECO:0000313" key="3">
    <source>
        <dbReference type="EMBL" id="AWR21588.1"/>
    </source>
</evidence>
<keyword evidence="1 3" id="KW-0378">Hydrolase</keyword>
<dbReference type="EC" id="3.6.1.13" evidence="3"/>
<dbReference type="AlphaFoldDB" id="A0A2Z3S3T0"/>
<protein>
    <submittedName>
        <fullName evidence="3">ADP-ribose pyrophosphatase</fullName>
        <ecNumber evidence="3">3.6.1.13</ecNumber>
    </submittedName>
</protein>
<dbReference type="InterPro" id="IPR015797">
    <property type="entry name" value="NUDIX_hydrolase-like_dom_sf"/>
</dbReference>
<dbReference type="GO" id="GO:0006753">
    <property type="term" value="P:nucleoside phosphate metabolic process"/>
    <property type="evidence" value="ECO:0007669"/>
    <property type="project" value="TreeGrafter"/>
</dbReference>
<dbReference type="KEGG" id="aum:AURMO_00987"/>
<evidence type="ECO:0000259" key="2">
    <source>
        <dbReference type="PROSITE" id="PS51462"/>
    </source>
</evidence>
<sequence length="221" mass="24753">MADTNAEGLVDQPAEVTITERETVFTGRVWNIEHERFEYNGHVIARDYVDHTGAVAVLALDDNDRFIAIQQYRHPIRTREWEIPAGLLDIAGESALLAAQRELAEEVDLQADSWSVLSDYYTSPGGSNEIVRIFLARDLHNTPVPFERSEEEADMELRWVSLDEAHDAVLAGNVSNSIFQIAVLNAFASRARGWDTLRPGDAPWAMREHRDALGSGAPWQA</sequence>
<dbReference type="PANTHER" id="PTHR11839:SF31">
    <property type="entry name" value="ADP-RIBOSE PYROPHOSPHATASE"/>
    <property type="match status" value="1"/>
</dbReference>
<name>A0A2Z3S3T0_9MICO</name>
<proteinExistence type="predicted"/>
<reference evidence="3 4" key="1">
    <citation type="submission" date="2017-10" db="EMBL/GenBank/DDBJ databases">
        <title>Genome of an Actinobacterium that displays light-enhanced growth.</title>
        <authorList>
            <person name="Maresca J.A."/>
            <person name="Hempel P."/>
            <person name="Shevchenko O."/>
            <person name="Miller K.J."/>
            <person name="Hahn M.W."/>
        </authorList>
    </citation>
    <scope>NUCLEOTIDE SEQUENCE [LARGE SCALE GENOMIC DNA]</scope>
    <source>
        <strain evidence="3 4">MWH-Mo1</strain>
    </source>
</reference>
<dbReference type="GO" id="GO:0019693">
    <property type="term" value="P:ribose phosphate metabolic process"/>
    <property type="evidence" value="ECO:0007669"/>
    <property type="project" value="TreeGrafter"/>
</dbReference>
<dbReference type="InterPro" id="IPR000086">
    <property type="entry name" value="NUDIX_hydrolase_dom"/>
</dbReference>
<dbReference type="Gene3D" id="3.90.79.10">
    <property type="entry name" value="Nucleoside Triphosphate Pyrophosphohydrolase"/>
    <property type="match status" value="1"/>
</dbReference>
<dbReference type="OrthoDB" id="9806150at2"/>
<dbReference type="CDD" id="cd24158">
    <property type="entry name" value="NUDIX_ADPRase_Rv1700"/>
    <property type="match status" value="1"/>
</dbReference>
<dbReference type="PROSITE" id="PS51462">
    <property type="entry name" value="NUDIX"/>
    <property type="match status" value="1"/>
</dbReference>
<dbReference type="Proteomes" id="UP000246894">
    <property type="component" value="Chromosome"/>
</dbReference>
<keyword evidence="4" id="KW-1185">Reference proteome</keyword>
<evidence type="ECO:0000313" key="4">
    <source>
        <dbReference type="Proteomes" id="UP000246894"/>
    </source>
</evidence>
<feature type="domain" description="Nudix hydrolase" evidence="2">
    <location>
        <begin position="50"/>
        <end position="187"/>
    </location>
</feature>